<dbReference type="Proteomes" id="UP000287651">
    <property type="component" value="Unassembled WGS sequence"/>
</dbReference>
<feature type="compositionally biased region" description="Low complexity" evidence="1">
    <location>
        <begin position="250"/>
        <end position="259"/>
    </location>
</feature>
<dbReference type="EMBL" id="AMZH03007117">
    <property type="protein sequence ID" value="RRT62111.1"/>
    <property type="molecule type" value="Genomic_DNA"/>
</dbReference>
<protein>
    <submittedName>
        <fullName evidence="2">Uncharacterized protein</fullName>
    </submittedName>
</protein>
<name>A0A426ZDQ1_ENSVE</name>
<feature type="region of interest" description="Disordered" evidence="1">
    <location>
        <begin position="107"/>
        <end position="137"/>
    </location>
</feature>
<evidence type="ECO:0000256" key="1">
    <source>
        <dbReference type="SAM" id="MobiDB-lite"/>
    </source>
</evidence>
<comment type="caution">
    <text evidence="2">The sequence shown here is derived from an EMBL/GenBank/DDBJ whole genome shotgun (WGS) entry which is preliminary data.</text>
</comment>
<feature type="region of interest" description="Disordered" evidence="1">
    <location>
        <begin position="250"/>
        <end position="271"/>
    </location>
</feature>
<proteinExistence type="predicted"/>
<sequence length="271" mass="30336">MCPPPAPSSMGFSPSQVDSPVEATLSLYTLESSSLLLSEEEPEAGKGGIIVLTEHLDSVLDDFCDNTSIDFPTRRTPLLLCLFPCKIKIVRHEERTSRKWYPIGSSRSRRKLETDQSNPEKKKKDDTRERWVARTGDHRGRDRREWDVTTGGQVGTVAPRPCRVVFTLSVLPKVKVDPRHPPSPCELWQLYQFPANSVIYGDNVTHDVPIKHLIDVTSKNWMVKLPDMLSKRQVDCLRGTTRFTTLGVGRRGSSVSISGKSLPTESPNLGV</sequence>
<gene>
    <name evidence="2" type="ORF">B296_00011775</name>
</gene>
<dbReference type="AlphaFoldDB" id="A0A426ZDQ1"/>
<reference evidence="2 3" key="1">
    <citation type="journal article" date="2014" name="Agronomy (Basel)">
        <title>A Draft Genome Sequence for Ensete ventricosum, the Drought-Tolerant Tree Against Hunger.</title>
        <authorList>
            <person name="Harrison J."/>
            <person name="Moore K.A."/>
            <person name="Paszkiewicz K."/>
            <person name="Jones T."/>
            <person name="Grant M."/>
            <person name="Ambacheew D."/>
            <person name="Muzemil S."/>
            <person name="Studholme D.J."/>
        </authorList>
    </citation>
    <scope>NUCLEOTIDE SEQUENCE [LARGE SCALE GENOMIC DNA]</scope>
</reference>
<organism evidence="2 3">
    <name type="scientific">Ensete ventricosum</name>
    <name type="common">Abyssinian banana</name>
    <name type="synonym">Musa ensete</name>
    <dbReference type="NCBI Taxonomy" id="4639"/>
    <lineage>
        <taxon>Eukaryota</taxon>
        <taxon>Viridiplantae</taxon>
        <taxon>Streptophyta</taxon>
        <taxon>Embryophyta</taxon>
        <taxon>Tracheophyta</taxon>
        <taxon>Spermatophyta</taxon>
        <taxon>Magnoliopsida</taxon>
        <taxon>Liliopsida</taxon>
        <taxon>Zingiberales</taxon>
        <taxon>Musaceae</taxon>
        <taxon>Ensete</taxon>
    </lineage>
</organism>
<evidence type="ECO:0000313" key="2">
    <source>
        <dbReference type="EMBL" id="RRT62111.1"/>
    </source>
</evidence>
<feature type="compositionally biased region" description="Basic and acidic residues" evidence="1">
    <location>
        <begin position="111"/>
        <end position="137"/>
    </location>
</feature>
<evidence type="ECO:0000313" key="3">
    <source>
        <dbReference type="Proteomes" id="UP000287651"/>
    </source>
</evidence>
<feature type="compositionally biased region" description="Polar residues" evidence="1">
    <location>
        <begin position="261"/>
        <end position="271"/>
    </location>
</feature>
<accession>A0A426ZDQ1</accession>